<dbReference type="Proteomes" id="UP000283387">
    <property type="component" value="Unassembled WGS sequence"/>
</dbReference>
<proteinExistence type="predicted"/>
<comment type="caution">
    <text evidence="2">The sequence shown here is derived from an EMBL/GenBank/DDBJ whole genome shotgun (WGS) entry which is preliminary data.</text>
</comment>
<keyword evidence="3" id="KW-1185">Reference proteome</keyword>
<dbReference type="AlphaFoldDB" id="A0A419W969"/>
<dbReference type="RefSeq" id="WP_120273273.1">
    <property type="nucleotide sequence ID" value="NZ_RAPN01000001.1"/>
</dbReference>
<keyword evidence="1" id="KW-1133">Transmembrane helix</keyword>
<dbReference type="EMBL" id="RAPN01000001">
    <property type="protein sequence ID" value="RKD92018.1"/>
    <property type="molecule type" value="Genomic_DNA"/>
</dbReference>
<name>A0A419W969_9BACT</name>
<evidence type="ECO:0000256" key="1">
    <source>
        <dbReference type="SAM" id="Phobius"/>
    </source>
</evidence>
<feature type="transmembrane region" description="Helical" evidence="1">
    <location>
        <begin position="109"/>
        <end position="134"/>
    </location>
</feature>
<organism evidence="2 3">
    <name type="scientific">Mangrovibacterium diazotrophicum</name>
    <dbReference type="NCBI Taxonomy" id="1261403"/>
    <lineage>
        <taxon>Bacteria</taxon>
        <taxon>Pseudomonadati</taxon>
        <taxon>Bacteroidota</taxon>
        <taxon>Bacteroidia</taxon>
        <taxon>Marinilabiliales</taxon>
        <taxon>Prolixibacteraceae</taxon>
        <taxon>Mangrovibacterium</taxon>
    </lineage>
</organism>
<accession>A0A419W969</accession>
<protein>
    <submittedName>
        <fullName evidence="2">Uncharacterized protein DUF1761</fullName>
    </submittedName>
</protein>
<sequence>MTKKLLLSGLAGGVVFFLLGWVFYGMLFGEFFANNAGSATGVYKSDEEMNLLLLFLGNLASGYLLAFIFGCWGTVKSALDGTSKGFIIGILIGLGFDFVMYSTSNLMNFTAVIVDIIIYGVMTAVAGAVVGGILSNSKKSKQA</sequence>
<evidence type="ECO:0000313" key="3">
    <source>
        <dbReference type="Proteomes" id="UP000283387"/>
    </source>
</evidence>
<feature type="transmembrane region" description="Helical" evidence="1">
    <location>
        <begin position="85"/>
        <end position="103"/>
    </location>
</feature>
<feature type="transmembrane region" description="Helical" evidence="1">
    <location>
        <begin position="51"/>
        <end position="73"/>
    </location>
</feature>
<keyword evidence="1" id="KW-0472">Membrane</keyword>
<evidence type="ECO:0000313" key="2">
    <source>
        <dbReference type="EMBL" id="RKD92018.1"/>
    </source>
</evidence>
<keyword evidence="1" id="KW-0812">Transmembrane</keyword>
<gene>
    <name evidence="2" type="ORF">BC643_2387</name>
</gene>
<reference evidence="2 3" key="1">
    <citation type="submission" date="2018-09" db="EMBL/GenBank/DDBJ databases">
        <title>Genomic Encyclopedia of Archaeal and Bacterial Type Strains, Phase II (KMG-II): from individual species to whole genera.</title>
        <authorList>
            <person name="Goeker M."/>
        </authorList>
    </citation>
    <scope>NUCLEOTIDE SEQUENCE [LARGE SCALE GENOMIC DNA]</scope>
    <source>
        <strain evidence="2 3">DSM 27148</strain>
    </source>
</reference>